<comment type="caution">
    <text evidence="1">The sequence shown here is derived from an EMBL/GenBank/DDBJ whole genome shotgun (WGS) entry which is preliminary data.</text>
</comment>
<organism evidence="1 2">
    <name type="scientific">Paenibacillus planticolens</name>
    <dbReference type="NCBI Taxonomy" id="2654976"/>
    <lineage>
        <taxon>Bacteria</taxon>
        <taxon>Bacillati</taxon>
        <taxon>Bacillota</taxon>
        <taxon>Bacilli</taxon>
        <taxon>Bacillales</taxon>
        <taxon>Paenibacillaceae</taxon>
        <taxon>Paenibacillus</taxon>
    </lineage>
</organism>
<sequence length="178" mass="21061">METLLDSFLQELMDKYKALNIPHKFSLLEADRILKEKYLAVELDKKEFEDLKGDIHVCYENISKCYTIHNEEVLNRLYSAKEKISHFIMIEFLKKQTFHHEDMEKDKAEMWLEMQQGKRINVILESENEYITSFTLQGGSDKLLNELIVFKGIDADKCSLDNQEYLYYLQALTQAGYL</sequence>
<name>A0ABX1ZYH9_9BACL</name>
<dbReference type="Proteomes" id="UP000618579">
    <property type="component" value="Unassembled WGS sequence"/>
</dbReference>
<accession>A0ABX1ZYH9</accession>
<dbReference type="RefSeq" id="WP_171686654.1">
    <property type="nucleotide sequence ID" value="NZ_WHNZ01000071.1"/>
</dbReference>
<dbReference type="EMBL" id="WHNZ01000071">
    <property type="protein sequence ID" value="NOV03843.1"/>
    <property type="molecule type" value="Genomic_DNA"/>
</dbReference>
<proteinExistence type="predicted"/>
<reference evidence="1 2" key="1">
    <citation type="submission" date="2019-10" db="EMBL/GenBank/DDBJ databases">
        <title>Description of Paenibacillus pedi sp. nov.</title>
        <authorList>
            <person name="Carlier A."/>
            <person name="Qi S."/>
        </authorList>
    </citation>
    <scope>NUCLEOTIDE SEQUENCE [LARGE SCALE GENOMIC DNA]</scope>
    <source>
        <strain evidence="1 2">LMG 31457</strain>
    </source>
</reference>
<protein>
    <submittedName>
        <fullName evidence="1">Uncharacterized protein</fullName>
    </submittedName>
</protein>
<gene>
    <name evidence="1" type="ORF">GC097_28010</name>
</gene>
<keyword evidence="2" id="KW-1185">Reference proteome</keyword>
<evidence type="ECO:0000313" key="2">
    <source>
        <dbReference type="Proteomes" id="UP000618579"/>
    </source>
</evidence>
<evidence type="ECO:0000313" key="1">
    <source>
        <dbReference type="EMBL" id="NOV03843.1"/>
    </source>
</evidence>